<protein>
    <submittedName>
        <fullName evidence="2">Uncharacterized protein</fullName>
    </submittedName>
</protein>
<reference evidence="3" key="1">
    <citation type="journal article" date="2010" name="Nat. Biotechnol.">
        <title>Draft genome sequence of the oilseed species Ricinus communis.</title>
        <authorList>
            <person name="Chan A.P."/>
            <person name="Crabtree J."/>
            <person name="Zhao Q."/>
            <person name="Lorenzi H."/>
            <person name="Orvis J."/>
            <person name="Puiu D."/>
            <person name="Melake-Berhan A."/>
            <person name="Jones K.M."/>
            <person name="Redman J."/>
            <person name="Chen G."/>
            <person name="Cahoon E.B."/>
            <person name="Gedil M."/>
            <person name="Stanke M."/>
            <person name="Haas B.J."/>
            <person name="Wortman J.R."/>
            <person name="Fraser-Liggett C.M."/>
            <person name="Ravel J."/>
            <person name="Rabinowicz P.D."/>
        </authorList>
    </citation>
    <scope>NUCLEOTIDE SEQUENCE [LARGE SCALE GENOMIC DNA]</scope>
    <source>
        <strain evidence="3">cv. Hale</strain>
    </source>
</reference>
<keyword evidence="1" id="KW-0732">Signal</keyword>
<feature type="signal peptide" evidence="1">
    <location>
        <begin position="1"/>
        <end position="20"/>
    </location>
</feature>
<evidence type="ECO:0000313" key="2">
    <source>
        <dbReference type="EMBL" id="EEF30410.1"/>
    </source>
</evidence>
<proteinExistence type="predicted"/>
<gene>
    <name evidence="2" type="ORF">RCOM_0190120</name>
</gene>
<keyword evidence="3" id="KW-1185">Reference proteome</keyword>
<sequence length="114" mass="12432">MNKKWYFTFFCYSHLDVLNATTFVIAPTVCVRTASNPDRHASINTKTPPYAETAYPLSGAEVIASTATAVFSFNDIEHVSRTRNNGPNPSCSNTIFLASSFAEANKETAKIACS</sequence>
<dbReference type="AlphaFoldDB" id="B9T156"/>
<dbReference type="EMBL" id="EQ974325">
    <property type="protein sequence ID" value="EEF30410.1"/>
    <property type="molecule type" value="Genomic_DNA"/>
</dbReference>
<accession>B9T156</accession>
<evidence type="ECO:0000313" key="3">
    <source>
        <dbReference type="Proteomes" id="UP000008311"/>
    </source>
</evidence>
<organism evidence="2 3">
    <name type="scientific">Ricinus communis</name>
    <name type="common">Castor bean</name>
    <dbReference type="NCBI Taxonomy" id="3988"/>
    <lineage>
        <taxon>Eukaryota</taxon>
        <taxon>Viridiplantae</taxon>
        <taxon>Streptophyta</taxon>
        <taxon>Embryophyta</taxon>
        <taxon>Tracheophyta</taxon>
        <taxon>Spermatophyta</taxon>
        <taxon>Magnoliopsida</taxon>
        <taxon>eudicotyledons</taxon>
        <taxon>Gunneridae</taxon>
        <taxon>Pentapetalae</taxon>
        <taxon>rosids</taxon>
        <taxon>fabids</taxon>
        <taxon>Malpighiales</taxon>
        <taxon>Euphorbiaceae</taxon>
        <taxon>Acalyphoideae</taxon>
        <taxon>Acalypheae</taxon>
        <taxon>Ricinus</taxon>
    </lineage>
</organism>
<dbReference type="InParanoid" id="B9T156"/>
<dbReference type="Proteomes" id="UP000008311">
    <property type="component" value="Unassembled WGS sequence"/>
</dbReference>
<evidence type="ECO:0000256" key="1">
    <source>
        <dbReference type="SAM" id="SignalP"/>
    </source>
</evidence>
<feature type="chain" id="PRO_5002892213" evidence="1">
    <location>
        <begin position="21"/>
        <end position="114"/>
    </location>
</feature>
<name>B9T156_RICCO</name>